<protein>
    <recommendedName>
        <fullName evidence="4">Gag-pol polyprotein</fullName>
    </recommendedName>
</protein>
<comment type="caution">
    <text evidence="2">The sequence shown here is derived from an EMBL/GenBank/DDBJ whole genome shotgun (WGS) entry which is preliminary data.</text>
</comment>
<keyword evidence="3" id="KW-1185">Reference proteome</keyword>
<name>A0A392R1B3_9FABA</name>
<dbReference type="AlphaFoldDB" id="A0A392R1B3"/>
<dbReference type="EMBL" id="LXQA010173797">
    <property type="protein sequence ID" value="MCI29620.1"/>
    <property type="molecule type" value="Genomic_DNA"/>
</dbReference>
<feature type="region of interest" description="Disordered" evidence="1">
    <location>
        <begin position="1"/>
        <end position="25"/>
    </location>
</feature>
<dbReference type="PANTHER" id="PTHR11439:SF483">
    <property type="entry name" value="PEPTIDE SYNTHASE GLIP-LIKE, PUTATIVE (AFU_ORTHOLOGUE AFUA_3G12920)-RELATED"/>
    <property type="match status" value="1"/>
</dbReference>
<feature type="compositionally biased region" description="Basic and acidic residues" evidence="1">
    <location>
        <begin position="15"/>
        <end position="25"/>
    </location>
</feature>
<evidence type="ECO:0008006" key="4">
    <source>
        <dbReference type="Google" id="ProtNLM"/>
    </source>
</evidence>
<evidence type="ECO:0000313" key="2">
    <source>
        <dbReference type="EMBL" id="MCI29620.1"/>
    </source>
</evidence>
<dbReference type="PANTHER" id="PTHR11439">
    <property type="entry name" value="GAG-POL-RELATED RETROTRANSPOSON"/>
    <property type="match status" value="1"/>
</dbReference>
<evidence type="ECO:0000256" key="1">
    <source>
        <dbReference type="SAM" id="MobiDB-lite"/>
    </source>
</evidence>
<proteinExistence type="predicted"/>
<accession>A0A392R1B3</accession>
<sequence>MNEAKIMPTSMHHSSSLDKDEKGKDVSEKEYRGMIGSLLYLTASRPDIVFSVGLCARFQTSPKESHLTAVKRIFRHLIATPDVGLWYKK</sequence>
<dbReference type="Proteomes" id="UP000265520">
    <property type="component" value="Unassembled WGS sequence"/>
</dbReference>
<organism evidence="2 3">
    <name type="scientific">Trifolium medium</name>
    <dbReference type="NCBI Taxonomy" id="97028"/>
    <lineage>
        <taxon>Eukaryota</taxon>
        <taxon>Viridiplantae</taxon>
        <taxon>Streptophyta</taxon>
        <taxon>Embryophyta</taxon>
        <taxon>Tracheophyta</taxon>
        <taxon>Spermatophyta</taxon>
        <taxon>Magnoliopsida</taxon>
        <taxon>eudicotyledons</taxon>
        <taxon>Gunneridae</taxon>
        <taxon>Pentapetalae</taxon>
        <taxon>rosids</taxon>
        <taxon>fabids</taxon>
        <taxon>Fabales</taxon>
        <taxon>Fabaceae</taxon>
        <taxon>Papilionoideae</taxon>
        <taxon>50 kb inversion clade</taxon>
        <taxon>NPAAA clade</taxon>
        <taxon>Hologalegina</taxon>
        <taxon>IRL clade</taxon>
        <taxon>Trifolieae</taxon>
        <taxon>Trifolium</taxon>
    </lineage>
</organism>
<reference evidence="2 3" key="1">
    <citation type="journal article" date="2018" name="Front. Plant Sci.">
        <title>Red Clover (Trifolium pratense) and Zigzag Clover (T. medium) - A Picture of Genomic Similarities and Differences.</title>
        <authorList>
            <person name="Dluhosova J."/>
            <person name="Istvanek J."/>
            <person name="Nedelnik J."/>
            <person name="Repkova J."/>
        </authorList>
    </citation>
    <scope>NUCLEOTIDE SEQUENCE [LARGE SCALE GENOMIC DNA]</scope>
    <source>
        <strain evidence="3">cv. 10/8</strain>
        <tissue evidence="2">Leaf</tissue>
    </source>
</reference>
<evidence type="ECO:0000313" key="3">
    <source>
        <dbReference type="Proteomes" id="UP000265520"/>
    </source>
</evidence>